<feature type="signal peptide" evidence="1">
    <location>
        <begin position="1"/>
        <end position="26"/>
    </location>
</feature>
<sequence length="219" mass="20672">MKLNRMAAVAAMTIVALGGASATAYANPTAPEVHWNAVAAGTGVVVTTDSGTLSTENNHLVVRDAAGVVVDSVPLGLALDGVVHPVSAQVDGNTATLAVDAAAPTTPVYDLPGTVPVDLPAAVAGVKDNIALSASVGGFLGAASGLVGGCLLGATAAGVVSAPVALLFGAGPLAGCIGGAVLLGSGASLAGTAIGGLGAVAGNAQQFVTLLQAPPAPKK</sequence>
<gene>
    <name evidence="3" type="ORF">SAMN05444374_10344</name>
</gene>
<accession>A0A1I0SXJ3</accession>
<dbReference type="RefSeq" id="WP_068363130.1">
    <property type="nucleotide sequence ID" value="NZ_FOJN01000003.1"/>
</dbReference>
<dbReference type="GeneID" id="85484904"/>
<dbReference type="InterPro" id="IPR058333">
    <property type="entry name" value="DUF8020"/>
</dbReference>
<dbReference type="Pfam" id="PF26059">
    <property type="entry name" value="DUF8020"/>
    <property type="match status" value="1"/>
</dbReference>
<organism evidence="3 4">
    <name type="scientific">Rhodococcoides kroppenstedtii</name>
    <dbReference type="NCBI Taxonomy" id="293050"/>
    <lineage>
        <taxon>Bacteria</taxon>
        <taxon>Bacillati</taxon>
        <taxon>Actinomycetota</taxon>
        <taxon>Actinomycetes</taxon>
        <taxon>Mycobacteriales</taxon>
        <taxon>Nocardiaceae</taxon>
        <taxon>Rhodococcoides</taxon>
    </lineage>
</organism>
<dbReference type="Proteomes" id="UP000182054">
    <property type="component" value="Unassembled WGS sequence"/>
</dbReference>
<keyword evidence="1" id="KW-0732">Signal</keyword>
<name>A0A1I0SXJ3_9NOCA</name>
<dbReference type="AlphaFoldDB" id="A0A1I0SXJ3"/>
<dbReference type="OrthoDB" id="4376459at2"/>
<feature type="domain" description="DUF8020" evidence="2">
    <location>
        <begin position="33"/>
        <end position="100"/>
    </location>
</feature>
<evidence type="ECO:0000256" key="1">
    <source>
        <dbReference type="SAM" id="SignalP"/>
    </source>
</evidence>
<dbReference type="EMBL" id="FOJN01000003">
    <property type="protein sequence ID" value="SFA44127.1"/>
    <property type="molecule type" value="Genomic_DNA"/>
</dbReference>
<reference evidence="3 4" key="1">
    <citation type="submission" date="2016-10" db="EMBL/GenBank/DDBJ databases">
        <authorList>
            <person name="de Groot N.N."/>
        </authorList>
    </citation>
    <scope>NUCLEOTIDE SEQUENCE [LARGE SCALE GENOMIC DNA]</scope>
    <source>
        <strain evidence="3 4">DSM 44908</strain>
    </source>
</reference>
<proteinExistence type="predicted"/>
<feature type="chain" id="PRO_5010180166" description="DUF8020 domain-containing protein" evidence="1">
    <location>
        <begin position="27"/>
        <end position="219"/>
    </location>
</feature>
<evidence type="ECO:0000259" key="2">
    <source>
        <dbReference type="Pfam" id="PF26059"/>
    </source>
</evidence>
<evidence type="ECO:0000313" key="3">
    <source>
        <dbReference type="EMBL" id="SFA44127.1"/>
    </source>
</evidence>
<protein>
    <recommendedName>
        <fullName evidence="2">DUF8020 domain-containing protein</fullName>
    </recommendedName>
</protein>
<evidence type="ECO:0000313" key="4">
    <source>
        <dbReference type="Proteomes" id="UP000182054"/>
    </source>
</evidence>